<dbReference type="InterPro" id="IPR013538">
    <property type="entry name" value="ASHA1/2-like_C"/>
</dbReference>
<dbReference type="Gene3D" id="3.30.530.20">
    <property type="match status" value="1"/>
</dbReference>
<evidence type="ECO:0000313" key="4">
    <source>
        <dbReference type="Proteomes" id="UP000626844"/>
    </source>
</evidence>
<reference evidence="3" key="1">
    <citation type="submission" date="2020-09" db="EMBL/GenBank/DDBJ databases">
        <title>A novel bacterium of genus Bacillus, isolated from South China Sea.</title>
        <authorList>
            <person name="Huang H."/>
            <person name="Mo K."/>
            <person name="Hu Y."/>
        </authorList>
    </citation>
    <scope>NUCLEOTIDE SEQUENCE</scope>
    <source>
        <strain evidence="3">IB182487</strain>
    </source>
</reference>
<organism evidence="3 4">
    <name type="scientific">Metabacillus arenae</name>
    <dbReference type="NCBI Taxonomy" id="2771434"/>
    <lineage>
        <taxon>Bacteria</taxon>
        <taxon>Bacillati</taxon>
        <taxon>Bacillota</taxon>
        <taxon>Bacilli</taxon>
        <taxon>Bacillales</taxon>
        <taxon>Bacillaceae</taxon>
        <taxon>Metabacillus</taxon>
    </lineage>
</organism>
<dbReference type="CDD" id="cd07814">
    <property type="entry name" value="SRPBCC_CalC_Aha1-like"/>
    <property type="match status" value="1"/>
</dbReference>
<proteinExistence type="inferred from homology"/>
<evidence type="ECO:0000313" key="3">
    <source>
        <dbReference type="EMBL" id="MBD1381308.1"/>
    </source>
</evidence>
<name>A0A926NJV8_9BACI</name>
<comment type="caution">
    <text evidence="3">The sequence shown here is derived from an EMBL/GenBank/DDBJ whole genome shotgun (WGS) entry which is preliminary data.</text>
</comment>
<evidence type="ECO:0000259" key="2">
    <source>
        <dbReference type="Pfam" id="PF08327"/>
    </source>
</evidence>
<comment type="similarity">
    <text evidence="1">Belongs to the AHA1 family.</text>
</comment>
<dbReference type="AlphaFoldDB" id="A0A926NJV8"/>
<dbReference type="SUPFAM" id="SSF55961">
    <property type="entry name" value="Bet v1-like"/>
    <property type="match status" value="1"/>
</dbReference>
<dbReference type="Pfam" id="PF08327">
    <property type="entry name" value="AHSA1"/>
    <property type="match status" value="1"/>
</dbReference>
<dbReference type="InterPro" id="IPR023393">
    <property type="entry name" value="START-like_dom_sf"/>
</dbReference>
<evidence type="ECO:0000256" key="1">
    <source>
        <dbReference type="ARBA" id="ARBA00006817"/>
    </source>
</evidence>
<keyword evidence="4" id="KW-1185">Reference proteome</keyword>
<sequence length="145" mass="16639">MFLETNNQNPIQDIKQKVIFEAPIQKVWDTVSTSEGISSWFMPNDFEPKLGHEFHLQSPFGPSPCKVIELDPPNRLSFTWDIEGWVVSFILKELDGKTEFTLIHGGWENLGETVGKANEKTSVIRDRMNHGWGGIIERLRKDVEN</sequence>
<dbReference type="Proteomes" id="UP000626844">
    <property type="component" value="Unassembled WGS sequence"/>
</dbReference>
<protein>
    <submittedName>
        <fullName evidence="3">SRPBCC domain-containing protein</fullName>
    </submittedName>
</protein>
<dbReference type="EMBL" id="JACXAI010000017">
    <property type="protein sequence ID" value="MBD1381308.1"/>
    <property type="molecule type" value="Genomic_DNA"/>
</dbReference>
<accession>A0A926NJV8</accession>
<feature type="domain" description="Activator of Hsp90 ATPase homologue 1/2-like C-terminal" evidence="2">
    <location>
        <begin position="22"/>
        <end position="141"/>
    </location>
</feature>
<gene>
    <name evidence="3" type="ORF">IC621_13795</name>
</gene>